<dbReference type="Pfam" id="PF01841">
    <property type="entry name" value="Transglut_core"/>
    <property type="match status" value="1"/>
</dbReference>
<dbReference type="SUPFAM" id="SSF54001">
    <property type="entry name" value="Cysteine proteinases"/>
    <property type="match status" value="1"/>
</dbReference>
<evidence type="ECO:0000313" key="2">
    <source>
        <dbReference type="EMBL" id="MBD2845773.1"/>
    </source>
</evidence>
<dbReference type="Pfam" id="PF08379">
    <property type="entry name" value="Bact_transglu_N"/>
    <property type="match status" value="1"/>
</dbReference>
<dbReference type="AlphaFoldDB" id="A0A927BS47"/>
<dbReference type="InterPro" id="IPR002931">
    <property type="entry name" value="Transglutaminase-like"/>
</dbReference>
<dbReference type="Gene3D" id="3.10.620.30">
    <property type="match status" value="1"/>
</dbReference>
<name>A0A927BS47_9BACL</name>
<dbReference type="InterPro" id="IPR038765">
    <property type="entry name" value="Papain-like_cys_pep_sf"/>
</dbReference>
<evidence type="ECO:0000313" key="3">
    <source>
        <dbReference type="Proteomes" id="UP000621560"/>
    </source>
</evidence>
<protein>
    <submittedName>
        <fullName evidence="2">Transglutaminase family protein</fullName>
    </submittedName>
</protein>
<dbReference type="Proteomes" id="UP000621560">
    <property type="component" value="Unassembled WGS sequence"/>
</dbReference>
<dbReference type="EMBL" id="JACXIZ010000017">
    <property type="protein sequence ID" value="MBD2845773.1"/>
    <property type="molecule type" value="Genomic_DNA"/>
</dbReference>
<gene>
    <name evidence="2" type="ORF">IDH44_11275</name>
</gene>
<dbReference type="InterPro" id="IPR013589">
    <property type="entry name" value="Bac_transglu_N"/>
</dbReference>
<sequence>MKLRISHVTEYTYDTPVTDSVNEVRLSPCTNERQSCYQHGIFVEPNASLFSYEDYFGNRVHSFSVNTPHRKLTIRTNMTVVTSGAAVPGSHSAPSFPSKAAWQWLHKDEAQDRFAEYLLETTYTTSTAGVMDFAGEDPAAQDDPPTVLAWLEALSTRIREEFVYDPEATTVQTTVSDMIGTRRGVCQDFAHLMITICRARQVPARYVSGYHFIGDLQGGRSDFRHASHAWVEAYVPGQGWHCFDPTNVDPVGERYVKLSHGRDYKDIVPVKGVYMGASGQRLHVSVDVENLDE</sequence>
<accession>A0A927BS47</accession>
<feature type="domain" description="Transglutaminase-like" evidence="1">
    <location>
        <begin position="178"/>
        <end position="247"/>
    </location>
</feature>
<keyword evidence="3" id="KW-1185">Reference proteome</keyword>
<comment type="caution">
    <text evidence="2">The sequence shown here is derived from an EMBL/GenBank/DDBJ whole genome shotgun (WGS) entry which is preliminary data.</text>
</comment>
<evidence type="ECO:0000259" key="1">
    <source>
        <dbReference type="SMART" id="SM00460"/>
    </source>
</evidence>
<dbReference type="PANTHER" id="PTHR33490:SF6">
    <property type="entry name" value="SLL1049 PROTEIN"/>
    <property type="match status" value="1"/>
</dbReference>
<dbReference type="SMART" id="SM00460">
    <property type="entry name" value="TGc"/>
    <property type="match status" value="1"/>
</dbReference>
<proteinExistence type="predicted"/>
<organism evidence="2 3">
    <name type="scientific">Paenibacillus sabuli</name>
    <dbReference type="NCBI Taxonomy" id="2772509"/>
    <lineage>
        <taxon>Bacteria</taxon>
        <taxon>Bacillati</taxon>
        <taxon>Bacillota</taxon>
        <taxon>Bacilli</taxon>
        <taxon>Bacillales</taxon>
        <taxon>Paenibacillaceae</taxon>
        <taxon>Paenibacillus</taxon>
    </lineage>
</organism>
<dbReference type="PANTHER" id="PTHR33490">
    <property type="entry name" value="BLR5614 PROTEIN-RELATED"/>
    <property type="match status" value="1"/>
</dbReference>
<dbReference type="RefSeq" id="WP_190917662.1">
    <property type="nucleotide sequence ID" value="NZ_JACXIZ010000017.1"/>
</dbReference>
<reference evidence="2" key="1">
    <citation type="submission" date="2020-09" db="EMBL/GenBank/DDBJ databases">
        <title>A novel bacterium of genus Paenibacillus, isolated from South China Sea.</title>
        <authorList>
            <person name="Huang H."/>
            <person name="Mo K."/>
            <person name="Hu Y."/>
        </authorList>
    </citation>
    <scope>NUCLEOTIDE SEQUENCE</scope>
    <source>
        <strain evidence="2">IB182496</strain>
    </source>
</reference>